<evidence type="ECO:0000313" key="4">
    <source>
        <dbReference type="Proteomes" id="UP000034150"/>
    </source>
</evidence>
<dbReference type="InterPro" id="IPR011576">
    <property type="entry name" value="Pyridox_Oxase_N"/>
</dbReference>
<proteinExistence type="predicted"/>
<evidence type="ECO:0000313" key="3">
    <source>
        <dbReference type="EMBL" id="KKF00105.1"/>
    </source>
</evidence>
<name>A0A0M2JSX3_9MYCO</name>
<dbReference type="RefSeq" id="WP_046364900.1">
    <property type="nucleotide sequence ID" value="NZ_CALTXN010000026.1"/>
</dbReference>
<accession>A0A0M2JSX3</accession>
<dbReference type="InterPro" id="IPR012349">
    <property type="entry name" value="Split_barrel_FMN-bd"/>
</dbReference>
<evidence type="ECO:0000259" key="2">
    <source>
        <dbReference type="Pfam" id="PF01243"/>
    </source>
</evidence>
<dbReference type="InterPro" id="IPR052019">
    <property type="entry name" value="F420H2_bilvrd_red/Heme_oxyg"/>
</dbReference>
<dbReference type="Proteomes" id="UP000034150">
    <property type="component" value="Unassembled WGS sequence"/>
</dbReference>
<gene>
    <name evidence="3" type="ORF">WN67_20615</name>
</gene>
<dbReference type="Gene3D" id="2.30.110.10">
    <property type="entry name" value="Electron Transport, Fmn-binding Protein, Chain A"/>
    <property type="match status" value="1"/>
</dbReference>
<dbReference type="PATRIC" id="fig|1807.13.peg.4979"/>
<evidence type="ECO:0000256" key="1">
    <source>
        <dbReference type="ARBA" id="ARBA00023002"/>
    </source>
</evidence>
<dbReference type="GO" id="GO:0070967">
    <property type="term" value="F:coenzyme F420 binding"/>
    <property type="evidence" value="ECO:0007669"/>
    <property type="project" value="TreeGrafter"/>
</dbReference>
<dbReference type="AlphaFoldDB" id="A0A0M2JSX3"/>
<dbReference type="STRING" id="1807.MOBUDSM44075_04937"/>
<feature type="domain" description="Pyridoxamine 5'-phosphate oxidase N-terminal" evidence="2">
    <location>
        <begin position="16"/>
        <end position="148"/>
    </location>
</feature>
<sequence>MTTRPQRRARSIAMTPAELDAFLTEQRTCRIGTVSPGGQPHVTPLWFAWDGTSVWLYSLVKSQRWADLMREPRVAVSVDAGETYGELRGVEILGSASIVGDVPRNGGYDESLAEPERLFAEKYFEAAQFVDDGRHGWLRIRSDKITSWDFRKR</sequence>
<dbReference type="PANTHER" id="PTHR35176:SF6">
    <property type="entry name" value="HEME OXYGENASE HI_0854-RELATED"/>
    <property type="match status" value="1"/>
</dbReference>
<keyword evidence="4" id="KW-1185">Reference proteome</keyword>
<dbReference type="GO" id="GO:0005829">
    <property type="term" value="C:cytosol"/>
    <property type="evidence" value="ECO:0007669"/>
    <property type="project" value="TreeGrafter"/>
</dbReference>
<keyword evidence="1" id="KW-0560">Oxidoreductase</keyword>
<reference evidence="3 4" key="1">
    <citation type="journal article" date="2015" name="Genome Announc.">
        <title>Draft Genome Sequence of Mycobacterium obuense Strain UC1, Isolated from Patient Sputum.</title>
        <authorList>
            <person name="Greninger A.L."/>
            <person name="Cunningham G."/>
            <person name="Hsu E.D."/>
            <person name="Yu J.M."/>
            <person name="Chiu C.Y."/>
            <person name="Miller S."/>
        </authorList>
    </citation>
    <scope>NUCLEOTIDE SEQUENCE [LARGE SCALE GENOMIC DNA]</scope>
    <source>
        <strain evidence="3 4">UC1</strain>
    </source>
</reference>
<dbReference type="SUPFAM" id="SSF50475">
    <property type="entry name" value="FMN-binding split barrel"/>
    <property type="match status" value="1"/>
</dbReference>
<dbReference type="PANTHER" id="PTHR35176">
    <property type="entry name" value="HEME OXYGENASE HI_0854-RELATED"/>
    <property type="match status" value="1"/>
</dbReference>
<comment type="caution">
    <text evidence="3">The sequence shown here is derived from an EMBL/GenBank/DDBJ whole genome shotgun (WGS) entry which is preliminary data.</text>
</comment>
<organism evidence="3 4">
    <name type="scientific">Mycolicibacterium obuense</name>
    <dbReference type="NCBI Taxonomy" id="1807"/>
    <lineage>
        <taxon>Bacteria</taxon>
        <taxon>Bacillati</taxon>
        <taxon>Actinomycetota</taxon>
        <taxon>Actinomycetes</taxon>
        <taxon>Mycobacteriales</taxon>
        <taxon>Mycobacteriaceae</taxon>
        <taxon>Mycolicibacterium</taxon>
    </lineage>
</organism>
<dbReference type="GO" id="GO:0016627">
    <property type="term" value="F:oxidoreductase activity, acting on the CH-CH group of donors"/>
    <property type="evidence" value="ECO:0007669"/>
    <property type="project" value="TreeGrafter"/>
</dbReference>
<dbReference type="Pfam" id="PF01243">
    <property type="entry name" value="PNPOx_N"/>
    <property type="match status" value="1"/>
</dbReference>
<dbReference type="EMBL" id="LAUZ02000081">
    <property type="protein sequence ID" value="KKF00105.1"/>
    <property type="molecule type" value="Genomic_DNA"/>
</dbReference>
<protein>
    <submittedName>
        <fullName evidence="3">Pyridoxamine 5-phosphate oxidase</fullName>
    </submittedName>
</protein>